<evidence type="ECO:0000313" key="2">
    <source>
        <dbReference type="EMBL" id="DAZ93726.1"/>
    </source>
</evidence>
<feature type="region of interest" description="Disordered" evidence="1">
    <location>
        <begin position="66"/>
        <end position="109"/>
    </location>
</feature>
<gene>
    <name evidence="2" type="ORF">N0F65_009652</name>
</gene>
<protein>
    <submittedName>
        <fullName evidence="2">Uncharacterized protein</fullName>
    </submittedName>
</protein>
<organism evidence="2 3">
    <name type="scientific">Lagenidium giganteum</name>
    <dbReference type="NCBI Taxonomy" id="4803"/>
    <lineage>
        <taxon>Eukaryota</taxon>
        <taxon>Sar</taxon>
        <taxon>Stramenopiles</taxon>
        <taxon>Oomycota</taxon>
        <taxon>Peronosporomycetes</taxon>
        <taxon>Pythiales</taxon>
        <taxon>Pythiaceae</taxon>
    </lineage>
</organism>
<evidence type="ECO:0000313" key="3">
    <source>
        <dbReference type="Proteomes" id="UP001146120"/>
    </source>
</evidence>
<feature type="region of interest" description="Disordered" evidence="1">
    <location>
        <begin position="1"/>
        <end position="20"/>
    </location>
</feature>
<dbReference type="EMBL" id="DAKRPA010000296">
    <property type="protein sequence ID" value="DAZ93726.1"/>
    <property type="molecule type" value="Genomic_DNA"/>
</dbReference>
<accession>A0AAV2YJK4</accession>
<proteinExistence type="predicted"/>
<name>A0AAV2YJK4_9STRA</name>
<comment type="caution">
    <text evidence="2">The sequence shown here is derived from an EMBL/GenBank/DDBJ whole genome shotgun (WGS) entry which is preliminary data.</text>
</comment>
<evidence type="ECO:0000256" key="1">
    <source>
        <dbReference type="SAM" id="MobiDB-lite"/>
    </source>
</evidence>
<sequence>MEDAGDDHAHANAGAGTSASASKDGLQLLHELLAIVYHVFEEAKHMNLKPPLQPSSKLFSQESLNALGAGSSSPRSPGPPDSPQEDGANTAHTESNGVSMHPPSGGIQQVIPFTPEEIQDSYTKIATLKNHYIRISTELQEKLQQLEQPAQVDDQKEKEQREKLIQRRDQLRKEVYERNLVMKGLIDRLRHLQHSIRLVRGGSAFAPNVVMESKRKKQSPKKNKQPNCSTMVVPPSYAKALSVKNTTSHTVRVTAVFGSDEQEAQGKKRITLSRVLAPQASVDFDEQEYDMGSWKAIAAVDSVEVVHEPGADSTNLLGKAVFRPSVSGIVARLHTEVTVNLTGSSPQSLQIVAK</sequence>
<feature type="compositionally biased region" description="Basic and acidic residues" evidence="1">
    <location>
        <begin position="1"/>
        <end position="10"/>
    </location>
</feature>
<feature type="compositionally biased region" description="Basic residues" evidence="1">
    <location>
        <begin position="214"/>
        <end position="224"/>
    </location>
</feature>
<reference evidence="2" key="2">
    <citation type="journal article" date="2023" name="Microbiol Resour">
        <title>Decontamination and Annotation of the Draft Genome Sequence of the Oomycete Lagenidium giganteum ARSEF 373.</title>
        <authorList>
            <person name="Morgan W.R."/>
            <person name="Tartar A."/>
        </authorList>
    </citation>
    <scope>NUCLEOTIDE SEQUENCE</scope>
    <source>
        <strain evidence="2">ARSEF 373</strain>
    </source>
</reference>
<feature type="compositionally biased region" description="Low complexity" evidence="1">
    <location>
        <begin position="11"/>
        <end position="20"/>
    </location>
</feature>
<keyword evidence="3" id="KW-1185">Reference proteome</keyword>
<dbReference type="AlphaFoldDB" id="A0AAV2YJK4"/>
<dbReference type="Proteomes" id="UP001146120">
    <property type="component" value="Unassembled WGS sequence"/>
</dbReference>
<feature type="region of interest" description="Disordered" evidence="1">
    <location>
        <begin position="211"/>
        <end position="232"/>
    </location>
</feature>
<reference evidence="2" key="1">
    <citation type="submission" date="2022-11" db="EMBL/GenBank/DDBJ databases">
        <authorList>
            <person name="Morgan W.R."/>
            <person name="Tartar A."/>
        </authorList>
    </citation>
    <scope>NUCLEOTIDE SEQUENCE</scope>
    <source>
        <strain evidence="2">ARSEF 373</strain>
    </source>
</reference>